<dbReference type="Gene3D" id="3.40.50.150">
    <property type="entry name" value="Vaccinia Virus protein VP39"/>
    <property type="match status" value="1"/>
</dbReference>
<dbReference type="OrthoDB" id="5298194at2"/>
<organism evidence="2 3">
    <name type="scientific">Marinospirillum alkaliphilum DSM 21637</name>
    <dbReference type="NCBI Taxonomy" id="1122209"/>
    <lineage>
        <taxon>Bacteria</taxon>
        <taxon>Pseudomonadati</taxon>
        <taxon>Pseudomonadota</taxon>
        <taxon>Gammaproteobacteria</taxon>
        <taxon>Oceanospirillales</taxon>
        <taxon>Oceanospirillaceae</taxon>
        <taxon>Marinospirillum</taxon>
    </lineage>
</organism>
<dbReference type="Proteomes" id="UP000182350">
    <property type="component" value="Unassembled WGS sequence"/>
</dbReference>
<dbReference type="PANTHER" id="PTHR13369">
    <property type="match status" value="1"/>
</dbReference>
<dbReference type="AlphaFoldDB" id="A0A1K2A0P1"/>
<dbReference type="SUPFAM" id="SSF53335">
    <property type="entry name" value="S-adenosyl-L-methionine-dependent methyltransferases"/>
    <property type="match status" value="1"/>
</dbReference>
<proteinExistence type="predicted"/>
<dbReference type="InterPro" id="IPR029063">
    <property type="entry name" value="SAM-dependent_MTases_sf"/>
</dbReference>
<evidence type="ECO:0000313" key="2">
    <source>
        <dbReference type="EMBL" id="SFX79967.1"/>
    </source>
</evidence>
<dbReference type="STRING" id="1122209.SAMN02745752_02921"/>
<dbReference type="Pfam" id="PF13679">
    <property type="entry name" value="Methyltransf_32"/>
    <property type="match status" value="1"/>
</dbReference>
<feature type="domain" description="Methyltransferase" evidence="1">
    <location>
        <begin position="126"/>
        <end position="231"/>
    </location>
</feature>
<dbReference type="CDD" id="cd02440">
    <property type="entry name" value="AdoMet_MTases"/>
    <property type="match status" value="1"/>
</dbReference>
<accession>A0A1K2A0P1</accession>
<reference evidence="2 3" key="1">
    <citation type="submission" date="2016-11" db="EMBL/GenBank/DDBJ databases">
        <authorList>
            <person name="Jaros S."/>
            <person name="Januszkiewicz K."/>
            <person name="Wedrychowicz H."/>
        </authorList>
    </citation>
    <scope>NUCLEOTIDE SEQUENCE [LARGE SCALE GENOMIC DNA]</scope>
    <source>
        <strain evidence="2 3">DSM 21637</strain>
    </source>
</reference>
<gene>
    <name evidence="2" type="ORF">SAMN02745752_02921</name>
</gene>
<protein>
    <submittedName>
        <fullName evidence="2">Methyltransferase domain-containing protein</fullName>
    </submittedName>
</protein>
<dbReference type="InterPro" id="IPR025714">
    <property type="entry name" value="Methyltranfer_dom"/>
</dbReference>
<evidence type="ECO:0000259" key="1">
    <source>
        <dbReference type="Pfam" id="PF13679"/>
    </source>
</evidence>
<sequence length="408" mass="46708">MNTITPDWAERWEQLDAWLHQHQVLWHSQPFSTPEPEWADHHPALAAWLEQLDDISCQQHEQQPDALIDPLSRWLPSLTQYQALLAVPVMEGPDCSLPESLAKAMPGRKRQQAGAFVGALLPLQSSVFDWCCGSGHLARTLINTPAPHTPGSVTGLEWDQALVQKGNQLARASGDAVQIKQQDVMQLGDFWPLEPHGVALHACGDLHRQLIRQAINQHLPRLSFSPCCYHLTCLPQWQPLSRQAQNSLLKGLDRQLLRLAVQETVTAPERVTRQRHQLNLWRLAFDGLQRQLRGQDRYLPLPSVSPTLLQGSFTDFCRWAANEKQLELPTVIDEQNWLAYGKKRLQQVQRHELLRHLFRRPLELWLVLDYVLALQETGYQVRLGTFCDRQLTPRNLLIDAKFPDNNPL</sequence>
<dbReference type="GO" id="GO:0032259">
    <property type="term" value="P:methylation"/>
    <property type="evidence" value="ECO:0007669"/>
    <property type="project" value="UniProtKB-KW"/>
</dbReference>
<dbReference type="GO" id="GO:0008168">
    <property type="term" value="F:methyltransferase activity"/>
    <property type="evidence" value="ECO:0007669"/>
    <property type="project" value="UniProtKB-KW"/>
</dbReference>
<dbReference type="EMBL" id="FPJW01000015">
    <property type="protein sequence ID" value="SFX79967.1"/>
    <property type="molecule type" value="Genomic_DNA"/>
</dbReference>
<evidence type="ECO:0000313" key="3">
    <source>
        <dbReference type="Proteomes" id="UP000182350"/>
    </source>
</evidence>
<dbReference type="RefSeq" id="WP_072327234.1">
    <property type="nucleotide sequence ID" value="NZ_FPJW01000015.1"/>
</dbReference>
<keyword evidence="2" id="KW-0808">Transferase</keyword>
<dbReference type="PANTHER" id="PTHR13369:SF0">
    <property type="entry name" value="GLUTATHIONE S-TRANSFERASE C-TERMINAL DOMAIN-CONTAINING PROTEIN"/>
    <property type="match status" value="1"/>
</dbReference>
<name>A0A1K2A0P1_9GAMM</name>
<keyword evidence="3" id="KW-1185">Reference proteome</keyword>
<keyword evidence="2" id="KW-0489">Methyltransferase</keyword>